<dbReference type="Proteomes" id="UP000429980">
    <property type="component" value="Unassembled WGS sequence"/>
</dbReference>
<sequence length="43" mass="5007">METPNSCASSPTVNRFFRFTIMIISFNRFALDMKTSNHFLTMT</sequence>
<comment type="caution">
    <text evidence="1">The sequence shown here is derived from an EMBL/GenBank/DDBJ whole genome shotgun (WGS) entry which is preliminary data.</text>
</comment>
<evidence type="ECO:0000313" key="2">
    <source>
        <dbReference type="Proteomes" id="UP000429980"/>
    </source>
</evidence>
<proteinExistence type="predicted"/>
<name>A0ABY3FX64_9BACI</name>
<organism evidence="1 2">
    <name type="scientific">Bacillus paralicheniformis</name>
    <dbReference type="NCBI Taxonomy" id="1648923"/>
    <lineage>
        <taxon>Bacteria</taxon>
        <taxon>Bacillati</taxon>
        <taxon>Bacillota</taxon>
        <taxon>Bacilli</taxon>
        <taxon>Bacillales</taxon>
        <taxon>Bacillaceae</taxon>
        <taxon>Bacillus</taxon>
    </lineage>
</organism>
<dbReference type="EMBL" id="NILF01000030">
    <property type="protein sequence ID" value="TWL39900.1"/>
    <property type="molecule type" value="Genomic_DNA"/>
</dbReference>
<reference evidence="1 2" key="1">
    <citation type="submission" date="2019-06" db="EMBL/GenBank/DDBJ databases">
        <title>Genome sequence analysis of &gt;100 Bacillus licheniformis strains suggests intrinsic resistance to this species.</title>
        <authorList>
            <person name="Wels M."/>
            <person name="Siezen R.J."/>
            <person name="Johansen E."/>
            <person name="Stuer-Lauridsen B."/>
            <person name="Bjerre K."/>
            <person name="Nielsen B.K.K."/>
        </authorList>
    </citation>
    <scope>NUCLEOTIDE SEQUENCE [LARGE SCALE GENOMIC DNA]</scope>
    <source>
        <strain evidence="1 2">BAC-15381</strain>
    </source>
</reference>
<keyword evidence="2" id="KW-1185">Reference proteome</keyword>
<evidence type="ECO:0000313" key="1">
    <source>
        <dbReference type="EMBL" id="TWL39900.1"/>
    </source>
</evidence>
<accession>A0ABY3FX64</accession>
<protein>
    <submittedName>
        <fullName evidence="1">Uncharacterized protein</fullName>
    </submittedName>
</protein>
<gene>
    <name evidence="1" type="ORF">CHCC15381_0044</name>
</gene>